<evidence type="ECO:0000313" key="2">
    <source>
        <dbReference type="EMBL" id="KAJ8486090.1"/>
    </source>
</evidence>
<dbReference type="Proteomes" id="UP001222027">
    <property type="component" value="Unassembled WGS sequence"/>
</dbReference>
<dbReference type="AlphaFoldDB" id="A0AAV8R291"/>
<comment type="caution">
    <text evidence="2">The sequence shown here is derived from an EMBL/GenBank/DDBJ whole genome shotgun (WGS) entry which is preliminary data.</text>
</comment>
<organism evidence="2 3">
    <name type="scientific">Ensete ventricosum</name>
    <name type="common">Abyssinian banana</name>
    <name type="synonym">Musa ensete</name>
    <dbReference type="NCBI Taxonomy" id="4639"/>
    <lineage>
        <taxon>Eukaryota</taxon>
        <taxon>Viridiplantae</taxon>
        <taxon>Streptophyta</taxon>
        <taxon>Embryophyta</taxon>
        <taxon>Tracheophyta</taxon>
        <taxon>Spermatophyta</taxon>
        <taxon>Magnoliopsida</taxon>
        <taxon>Liliopsida</taxon>
        <taxon>Zingiberales</taxon>
        <taxon>Musaceae</taxon>
        <taxon>Ensete</taxon>
    </lineage>
</organism>
<evidence type="ECO:0000256" key="1">
    <source>
        <dbReference type="SAM" id="MobiDB-lite"/>
    </source>
</evidence>
<evidence type="ECO:0000313" key="3">
    <source>
        <dbReference type="Proteomes" id="UP001222027"/>
    </source>
</evidence>
<name>A0AAV8R291_ENSVE</name>
<keyword evidence="3" id="KW-1185">Reference proteome</keyword>
<protein>
    <submittedName>
        <fullName evidence="2">Uncharacterized protein</fullName>
    </submittedName>
</protein>
<feature type="region of interest" description="Disordered" evidence="1">
    <location>
        <begin position="23"/>
        <end position="63"/>
    </location>
</feature>
<proteinExistence type="predicted"/>
<reference evidence="2 3" key="1">
    <citation type="submission" date="2022-12" db="EMBL/GenBank/DDBJ databases">
        <title>Chromosome-scale assembly of the Ensete ventricosum genome.</title>
        <authorList>
            <person name="Dussert Y."/>
            <person name="Stocks J."/>
            <person name="Wendawek A."/>
            <person name="Woldeyes F."/>
            <person name="Nichols R.A."/>
            <person name="Borrell J.S."/>
        </authorList>
    </citation>
    <scope>NUCLEOTIDE SEQUENCE [LARGE SCALE GENOMIC DNA]</scope>
    <source>
        <strain evidence="3">cv. Maze</strain>
        <tissue evidence="2">Seeds</tissue>
    </source>
</reference>
<sequence>MSSEAEADSKSSTARILADAIDDLRASQSARPREGIGDVTTAPRSTRSGRYVGASKRRTPQRTKPIIKGKTKHGREGDAEESIRNLRHSSLLTATRRVPHTFSRRWLPDRGLLRGWTSLLESPSVVEFCGSLLLHSGIACSVAACHF</sequence>
<gene>
    <name evidence="2" type="ORF">OPV22_018575</name>
</gene>
<dbReference type="EMBL" id="JAQQAF010000005">
    <property type="protein sequence ID" value="KAJ8486090.1"/>
    <property type="molecule type" value="Genomic_DNA"/>
</dbReference>
<accession>A0AAV8R291</accession>